<proteinExistence type="predicted"/>
<evidence type="ECO:0000259" key="1">
    <source>
        <dbReference type="Pfam" id="PF03374"/>
    </source>
</evidence>
<accession>A0A166J827</accession>
<name>A0A166J827_NODSP</name>
<dbReference type="RefSeq" id="WP_063873143.1">
    <property type="nucleotide sequence ID" value="NZ_CAWMRI010000177.1"/>
</dbReference>
<evidence type="ECO:0000313" key="2">
    <source>
        <dbReference type="EMBL" id="KZL49346.1"/>
    </source>
</evidence>
<organism evidence="2 3">
    <name type="scientific">Nodularia spumigena CENA596</name>
    <dbReference type="NCBI Taxonomy" id="1819295"/>
    <lineage>
        <taxon>Bacteria</taxon>
        <taxon>Bacillati</taxon>
        <taxon>Cyanobacteriota</taxon>
        <taxon>Cyanophyceae</taxon>
        <taxon>Nostocales</taxon>
        <taxon>Nodulariaceae</taxon>
        <taxon>Nodularia</taxon>
    </lineage>
</organism>
<dbReference type="Proteomes" id="UP000076555">
    <property type="component" value="Unassembled WGS sequence"/>
</dbReference>
<dbReference type="AlphaFoldDB" id="A0A166J827"/>
<dbReference type="Pfam" id="PF09669">
    <property type="entry name" value="Phage_pRha"/>
    <property type="match status" value="1"/>
</dbReference>
<dbReference type="GO" id="GO:0003677">
    <property type="term" value="F:DNA binding"/>
    <property type="evidence" value="ECO:0007669"/>
    <property type="project" value="InterPro"/>
</dbReference>
<gene>
    <name evidence="2" type="ORF">A2T98_13080</name>
</gene>
<dbReference type="InterPro" id="IPR014054">
    <property type="entry name" value="Phage_regulatory_Rha"/>
</dbReference>
<comment type="caution">
    <text evidence="2">The sequence shown here is derived from an EMBL/GenBank/DDBJ whole genome shotgun (WGS) entry which is preliminary data.</text>
</comment>
<dbReference type="OrthoDB" id="493944at2"/>
<protein>
    <recommendedName>
        <fullName evidence="1">Antirepressor protein C-terminal domain-containing protein</fullName>
    </recommendedName>
</protein>
<dbReference type="Pfam" id="PF03374">
    <property type="entry name" value="ANT"/>
    <property type="match status" value="1"/>
</dbReference>
<dbReference type="EMBL" id="LWAJ01000177">
    <property type="protein sequence ID" value="KZL49346.1"/>
    <property type="molecule type" value="Genomic_DNA"/>
</dbReference>
<dbReference type="InterPro" id="IPR005039">
    <property type="entry name" value="Ant_C"/>
</dbReference>
<reference evidence="2 3" key="1">
    <citation type="submission" date="2016-04" db="EMBL/GenBank/DDBJ databases">
        <title>Draft Genome Assembly of the Bloom-forming Cyanobacterium Nodularia spumigena Strain CENA596 in Shrimp Production Ponds.</title>
        <authorList>
            <person name="Popin R.V."/>
            <person name="Rigonato J."/>
            <person name="Abreu V.A."/>
            <person name="Andreote A.P."/>
            <person name="Silveira S.B."/>
            <person name="Odebrecht C."/>
            <person name="Fiore M.F."/>
        </authorList>
    </citation>
    <scope>NUCLEOTIDE SEQUENCE [LARGE SCALE GENOMIC DNA]</scope>
    <source>
        <strain evidence="2 3">CENA596</strain>
    </source>
</reference>
<feature type="domain" description="Antirepressor protein C-terminal" evidence="1">
    <location>
        <begin position="134"/>
        <end position="234"/>
    </location>
</feature>
<evidence type="ECO:0000313" key="3">
    <source>
        <dbReference type="Proteomes" id="UP000076555"/>
    </source>
</evidence>
<sequence length="244" mass="27565">MTNLIVQNINSNFVIDSRLIAEELGILHKNFKELIKTYKADFEEFGQVALETEAGDIRYAETFYYLNENQSYLSLTYSNNTPKVRRAKIHLVKAFDQAKSALKLPENYIQALEFLLVAEKEKAALALVAADAQAKLVHLTPKAEMFDVIADSGKCLKVGEVAKILSISGMGQNNLFNFLKAEGILQQDKIPYQKFVNSGHFTVVEKFNKYNNEVYLVTLVTQKGVCFIKRRLEKAGWVSNKLTA</sequence>